<keyword evidence="1" id="KW-1133">Transmembrane helix</keyword>
<dbReference type="InterPro" id="IPR020372">
    <property type="entry name" value="Competence_ComGG"/>
</dbReference>
<evidence type="ECO:0000313" key="2">
    <source>
        <dbReference type="EMBL" id="TFJ93678.1"/>
    </source>
</evidence>
<reference evidence="2 3" key="1">
    <citation type="submission" date="2019-03" db="EMBL/GenBank/DDBJ databases">
        <title>Genome sequence of Lentibacillus salicampi ATCC BAA-719.</title>
        <authorList>
            <person name="Maclea K.S."/>
            <person name="Simoes Junior M."/>
        </authorList>
    </citation>
    <scope>NUCLEOTIDE SEQUENCE [LARGE SCALE GENOMIC DNA]</scope>
    <source>
        <strain evidence="2 3">ATCC BAA-719</strain>
    </source>
</reference>
<keyword evidence="3" id="KW-1185">Reference proteome</keyword>
<sequence length="127" mass="14811">MVINLKKTLCFTTDQKGFVLPYVLFFIALAFMIITANVNLYQDETHITQNQAEQLKIGTLLQMARAQFKEDVANRSETDELTYTFPYGDVVVQYTQLNEEMYHLYFSIRTDNGATHTFINRMKTHPE</sequence>
<evidence type="ECO:0008006" key="4">
    <source>
        <dbReference type="Google" id="ProtNLM"/>
    </source>
</evidence>
<comment type="caution">
    <text evidence="2">The sequence shown here is derived from an EMBL/GenBank/DDBJ whole genome shotgun (WGS) entry which is preliminary data.</text>
</comment>
<name>A0A4Y9ACR1_9BACI</name>
<dbReference type="AlphaFoldDB" id="A0A4Y9ACR1"/>
<gene>
    <name evidence="2" type="ORF">E4U82_04770</name>
</gene>
<keyword evidence="1" id="KW-0472">Membrane</keyword>
<dbReference type="Pfam" id="PF14173">
    <property type="entry name" value="ComGG"/>
    <property type="match status" value="1"/>
</dbReference>
<evidence type="ECO:0000313" key="3">
    <source>
        <dbReference type="Proteomes" id="UP000298484"/>
    </source>
</evidence>
<feature type="transmembrane region" description="Helical" evidence="1">
    <location>
        <begin position="20"/>
        <end position="41"/>
    </location>
</feature>
<dbReference type="Proteomes" id="UP000298484">
    <property type="component" value="Unassembled WGS sequence"/>
</dbReference>
<keyword evidence="1" id="KW-0812">Transmembrane</keyword>
<dbReference type="OrthoDB" id="2973795at2"/>
<accession>A0A4Y9ACR1</accession>
<protein>
    <recommendedName>
        <fullName evidence="4">Competence protein ComG</fullName>
    </recommendedName>
</protein>
<dbReference type="EMBL" id="SRHY01000004">
    <property type="protein sequence ID" value="TFJ93678.1"/>
    <property type="molecule type" value="Genomic_DNA"/>
</dbReference>
<organism evidence="2 3">
    <name type="scientific">Lentibacillus salicampi</name>
    <dbReference type="NCBI Taxonomy" id="175306"/>
    <lineage>
        <taxon>Bacteria</taxon>
        <taxon>Bacillati</taxon>
        <taxon>Bacillota</taxon>
        <taxon>Bacilli</taxon>
        <taxon>Bacillales</taxon>
        <taxon>Bacillaceae</taxon>
        <taxon>Lentibacillus</taxon>
    </lineage>
</organism>
<proteinExistence type="predicted"/>
<evidence type="ECO:0000256" key="1">
    <source>
        <dbReference type="SAM" id="Phobius"/>
    </source>
</evidence>